<proteinExistence type="predicted"/>
<feature type="compositionally biased region" description="Polar residues" evidence="1">
    <location>
        <begin position="56"/>
        <end position="67"/>
    </location>
</feature>
<sequence length="67" mass="7602">MATLEALQMDPELERVLRENSYLKQRCAQLQGDVDNLNSQVTRLAEQLDHHRARWSTPNPLSGGQDG</sequence>
<feature type="region of interest" description="Disordered" evidence="1">
    <location>
        <begin position="48"/>
        <end position="67"/>
    </location>
</feature>
<dbReference type="Proteomes" id="UP001057520">
    <property type="component" value="Chromosome"/>
</dbReference>
<keyword evidence="3" id="KW-1185">Reference proteome</keyword>
<evidence type="ECO:0000256" key="1">
    <source>
        <dbReference type="SAM" id="MobiDB-lite"/>
    </source>
</evidence>
<evidence type="ECO:0000313" key="3">
    <source>
        <dbReference type="Proteomes" id="UP001057520"/>
    </source>
</evidence>
<accession>A0ABY4ZU65</accession>
<reference evidence="2 3" key="1">
    <citation type="submission" date="2022-04" db="EMBL/GenBank/DDBJ databases">
        <title>Genome sequence of soybean root-associated Caulobacter segnis RL271.</title>
        <authorList>
            <person name="Longley R."/>
            <person name="Bonito G."/>
            <person name="Trigodet F."/>
            <person name="Crosson S."/>
            <person name="Fiebig A."/>
        </authorList>
    </citation>
    <scope>NUCLEOTIDE SEQUENCE [LARGE SCALE GENOMIC DNA]</scope>
    <source>
        <strain evidence="2 3">RL271</strain>
    </source>
</reference>
<evidence type="ECO:0000313" key="2">
    <source>
        <dbReference type="EMBL" id="USQ96133.1"/>
    </source>
</evidence>
<organism evidence="2 3">
    <name type="scientific">Caulobacter segnis</name>
    <dbReference type="NCBI Taxonomy" id="88688"/>
    <lineage>
        <taxon>Bacteria</taxon>
        <taxon>Pseudomonadati</taxon>
        <taxon>Pseudomonadota</taxon>
        <taxon>Alphaproteobacteria</taxon>
        <taxon>Caulobacterales</taxon>
        <taxon>Caulobacteraceae</taxon>
        <taxon>Caulobacter</taxon>
    </lineage>
</organism>
<name>A0ABY4ZU65_9CAUL</name>
<dbReference type="EMBL" id="CP096040">
    <property type="protein sequence ID" value="USQ96133.1"/>
    <property type="molecule type" value="Genomic_DNA"/>
</dbReference>
<gene>
    <name evidence="2" type="ORF">MZV50_00550</name>
</gene>
<protein>
    <submittedName>
        <fullName evidence="2">Uncharacterized protein</fullName>
    </submittedName>
</protein>